<keyword evidence="3" id="KW-0131">Cell cycle</keyword>
<protein>
    <recommendedName>
        <fullName evidence="5">Cyclin-like domain-containing protein</fullName>
    </recommendedName>
</protein>
<feature type="domain" description="Cyclin-like" evidence="5">
    <location>
        <begin position="83"/>
        <end position="172"/>
    </location>
</feature>
<comment type="similarity">
    <text evidence="4">Belongs to the cyclin family.</text>
</comment>
<dbReference type="InterPro" id="IPR013763">
    <property type="entry name" value="Cyclin-like_dom"/>
</dbReference>
<dbReference type="Pfam" id="PF02984">
    <property type="entry name" value="Cyclin_C"/>
    <property type="match status" value="1"/>
</dbReference>
<keyword evidence="2 4" id="KW-0195">Cyclin</keyword>
<evidence type="ECO:0000313" key="7">
    <source>
        <dbReference type="Proteomes" id="UP000811246"/>
    </source>
</evidence>
<dbReference type="InterPro" id="IPR039361">
    <property type="entry name" value="Cyclin"/>
</dbReference>
<evidence type="ECO:0000256" key="3">
    <source>
        <dbReference type="ARBA" id="ARBA00023306"/>
    </source>
</evidence>
<reference evidence="6" key="1">
    <citation type="submission" date="2021-01" db="EMBL/GenBank/DDBJ databases">
        <authorList>
            <person name="Lovell J.T."/>
            <person name="Bentley N."/>
            <person name="Bhattarai G."/>
            <person name="Jenkins J.W."/>
            <person name="Sreedasyam A."/>
            <person name="Alarcon Y."/>
            <person name="Bock C."/>
            <person name="Boston L."/>
            <person name="Carlson J."/>
            <person name="Cervantes K."/>
            <person name="Clermont K."/>
            <person name="Krom N."/>
            <person name="Kubenka K."/>
            <person name="Mamidi S."/>
            <person name="Mattison C."/>
            <person name="Monteros M."/>
            <person name="Pisani C."/>
            <person name="Plott C."/>
            <person name="Rajasekar S."/>
            <person name="Rhein H.S."/>
            <person name="Rohla C."/>
            <person name="Song M."/>
            <person name="Hilaire R.S."/>
            <person name="Shu S."/>
            <person name="Wells L."/>
            <person name="Wang X."/>
            <person name="Webber J."/>
            <person name="Heerema R.J."/>
            <person name="Klein P."/>
            <person name="Conner P."/>
            <person name="Grauke L."/>
            <person name="Grimwood J."/>
            <person name="Schmutz J."/>
            <person name="Randall J.J."/>
        </authorList>
    </citation>
    <scope>NUCLEOTIDE SEQUENCE</scope>
    <source>
        <tissue evidence="6">Leaf</tissue>
    </source>
</reference>
<gene>
    <name evidence="6" type="ORF">I3842_09G197600</name>
</gene>
<dbReference type="EMBL" id="CM031833">
    <property type="protein sequence ID" value="KAG6697416.1"/>
    <property type="molecule type" value="Genomic_DNA"/>
</dbReference>
<dbReference type="InterPro" id="IPR006671">
    <property type="entry name" value="Cyclin_N"/>
</dbReference>
<dbReference type="Pfam" id="PF00134">
    <property type="entry name" value="Cyclin_N"/>
    <property type="match status" value="1"/>
</dbReference>
<dbReference type="InterPro" id="IPR048258">
    <property type="entry name" value="Cyclins_cyclin-box"/>
</dbReference>
<dbReference type="GO" id="GO:0051301">
    <property type="term" value="P:cell division"/>
    <property type="evidence" value="ECO:0007669"/>
    <property type="project" value="UniProtKB-KW"/>
</dbReference>
<dbReference type="CDD" id="cd20544">
    <property type="entry name" value="CYCLIN_AtCycD-like_rpt2"/>
    <property type="match status" value="1"/>
</dbReference>
<evidence type="ECO:0000259" key="5">
    <source>
        <dbReference type="SMART" id="SM00385"/>
    </source>
</evidence>
<organism evidence="6 7">
    <name type="scientific">Carya illinoinensis</name>
    <name type="common">Pecan</name>
    <dbReference type="NCBI Taxonomy" id="32201"/>
    <lineage>
        <taxon>Eukaryota</taxon>
        <taxon>Viridiplantae</taxon>
        <taxon>Streptophyta</taxon>
        <taxon>Embryophyta</taxon>
        <taxon>Tracheophyta</taxon>
        <taxon>Spermatophyta</taxon>
        <taxon>Magnoliopsida</taxon>
        <taxon>eudicotyledons</taxon>
        <taxon>Gunneridae</taxon>
        <taxon>Pentapetalae</taxon>
        <taxon>rosids</taxon>
        <taxon>fabids</taxon>
        <taxon>Fagales</taxon>
        <taxon>Juglandaceae</taxon>
        <taxon>Carya</taxon>
    </lineage>
</organism>
<proteinExistence type="inferred from homology"/>
<accession>A0A922J7A9</accession>
<evidence type="ECO:0000256" key="4">
    <source>
        <dbReference type="RuleBase" id="RU000383"/>
    </source>
</evidence>
<dbReference type="AlphaFoldDB" id="A0A922J7A9"/>
<dbReference type="PANTHER" id="PTHR10177">
    <property type="entry name" value="CYCLINS"/>
    <property type="match status" value="1"/>
</dbReference>
<dbReference type="InterPro" id="IPR004367">
    <property type="entry name" value="Cyclin_C-dom"/>
</dbReference>
<name>A0A922J7A9_CARIL</name>
<sequence length="339" mass="38365">MEINLLCEERWQCSPATPVHHHATKLCSFENYSCGGSFYMTKEDAEQALVIYLEKEISFIPAANYVEHLRSKNLTTARSRATQWLFRTRNRLNLSFGAAFLAVNYLDRVLSMNECNGWKEDWMVELLSVACFSVASKFSETCTLTLHEIQMEDLGHSFQSSTIQLMELALLEALGWCLGSTTAYSCTELLLWSIDSLKPQLHKECITRVTKLLVGAVSDSRFLEFRPSVVAASALCCSLDELVPSKSDAHLSSITRLLNQAQKDDLVKCHRVMEAQKYGPLHNLIHYYDCPPSPTTVLQKQPIDIYECHVDFCFLKTGSAGPNSIYHGSSTKKRKREEK</sequence>
<dbReference type="Proteomes" id="UP000811246">
    <property type="component" value="Chromosome 9"/>
</dbReference>
<evidence type="ECO:0000256" key="2">
    <source>
        <dbReference type="ARBA" id="ARBA00023127"/>
    </source>
</evidence>
<keyword evidence="1" id="KW-0132">Cell division</keyword>
<comment type="caution">
    <text evidence="6">The sequence shown here is derived from an EMBL/GenBank/DDBJ whole genome shotgun (WGS) entry which is preliminary data.</text>
</comment>
<evidence type="ECO:0000313" key="6">
    <source>
        <dbReference type="EMBL" id="KAG6697416.1"/>
    </source>
</evidence>
<dbReference type="SMART" id="SM00385">
    <property type="entry name" value="CYCLIN"/>
    <property type="match status" value="1"/>
</dbReference>
<evidence type="ECO:0000256" key="1">
    <source>
        <dbReference type="ARBA" id="ARBA00022618"/>
    </source>
</evidence>
<dbReference type="PROSITE" id="PS00292">
    <property type="entry name" value="CYCLINS"/>
    <property type="match status" value="1"/>
</dbReference>